<evidence type="ECO:0008006" key="18">
    <source>
        <dbReference type="Google" id="ProtNLM"/>
    </source>
</evidence>
<evidence type="ECO:0000256" key="8">
    <source>
        <dbReference type="ARBA" id="ARBA00022833"/>
    </source>
</evidence>
<dbReference type="UniPathway" id="UPA00886"/>
<feature type="compositionally biased region" description="Polar residues" evidence="12">
    <location>
        <begin position="696"/>
        <end position="705"/>
    </location>
</feature>
<dbReference type="Pfam" id="PF00899">
    <property type="entry name" value="ThiF"/>
    <property type="match status" value="1"/>
</dbReference>
<feature type="compositionally biased region" description="Basic and acidic residues" evidence="12">
    <location>
        <begin position="664"/>
        <end position="693"/>
    </location>
</feature>
<keyword evidence="17" id="KW-1185">Reference proteome</keyword>
<evidence type="ECO:0000256" key="2">
    <source>
        <dbReference type="ARBA" id="ARBA00004718"/>
    </source>
</evidence>
<dbReference type="GO" id="GO:0031510">
    <property type="term" value="C:SUMO activating enzyme complex"/>
    <property type="evidence" value="ECO:0007669"/>
    <property type="project" value="TreeGrafter"/>
</dbReference>
<accession>A0A166ZR09</accession>
<evidence type="ECO:0000256" key="6">
    <source>
        <dbReference type="ARBA" id="ARBA00022741"/>
    </source>
</evidence>
<evidence type="ECO:0000313" key="16">
    <source>
        <dbReference type="EMBL" id="KZL79247.1"/>
    </source>
</evidence>
<comment type="similarity">
    <text evidence="3">Belongs to the ubiquitin-activating E1 family.</text>
</comment>
<feature type="active site" description="Glycyl thioester intermediate" evidence="11">
    <location>
        <position position="311"/>
    </location>
</feature>
<dbReference type="Gene3D" id="1.10.10.520">
    <property type="entry name" value="Ubiquitin activating enzymes (Uba3). Chain: B, domain 2"/>
    <property type="match status" value="1"/>
</dbReference>
<feature type="domain" description="THIF-type NAD/FAD binding fold" evidence="13">
    <location>
        <begin position="150"/>
        <end position="574"/>
    </location>
</feature>
<proteinExistence type="inferred from homology"/>
<evidence type="ECO:0000259" key="15">
    <source>
        <dbReference type="Pfam" id="PF14732"/>
    </source>
</evidence>
<keyword evidence="4" id="KW-0808">Transferase</keyword>
<comment type="pathway">
    <text evidence="2">Protein modification; protein sumoylation.</text>
</comment>
<dbReference type="Pfam" id="PF14732">
    <property type="entry name" value="UAE_UbL"/>
    <property type="match status" value="1"/>
</dbReference>
<sequence length="759" mass="83819">MWKEVQLAASLSVLKPPALVSSVPPGAAYSSVHLFFPPRDCCFSSQHCPLAIWIDSHRRTGQPLRHCELSPMDPTAEAGAAAAAATATTTAPPPEQQQQPTQPQTTAPAVQAPAQPMQQQQQKQQQQQQRPPAVQPRDRFYQQSLGGSLNANVKKARVLMVGAGGIGCELLKNLVLTGFGEIHVVDLDTIDLSNLNRQFLFRYEHIKKSKALVAKDAAQPFNPKVKIVAHHANIKDSQFNVKWFRDFNIVFNALDNLEARRHVNRMCLAADVPLIESGTTGFNGNVQVIKKGVTACYDCTPKETPKSFPVCTIRSTPSQPIHCIVWGKSYLLNEIFGTSEDESAFDNSADADNAKEIEELKKEAAALRAIRESLGTEAFPQLLFDKVFNTDILRLASMEDMWKSRRKPEALDYKTLLEQSKELLASKEAILKDGQNVWTLEQNFAVFVDSLDRLSKRMQELKKAHQDVAGPESLITFDKDDEDTLDFVTASANIRSFIFGIERKSRFDIKQMAGNIIPAIATTNAIVAGLCVLQSFKVLRGDFTQTKEVFISPHNPARLLNSSKYRAPNPDCPVCSVYQTSVSVDLSRATLKDLVEDFVRLELGYGDKEFAVNNDAGPLYDPDETQNLSKKLSDLGIKEDTFLTVIDEDDEEPFVNVVISIQESKEPSEDKPVKGLVVDHKPEIPRKPKKEPPAESNGTSEQNGKPTVDVEGESTNLKRPRSDDGDEPIEAKKAKVATTSNDDVVIVDDSTGGAIVIDD</sequence>
<keyword evidence="6" id="KW-0547">Nucleotide-binding</keyword>
<evidence type="ECO:0000256" key="1">
    <source>
        <dbReference type="ARBA" id="ARBA00004123"/>
    </source>
</evidence>
<evidence type="ECO:0000256" key="4">
    <source>
        <dbReference type="ARBA" id="ARBA00022679"/>
    </source>
</evidence>
<evidence type="ECO:0000313" key="17">
    <source>
        <dbReference type="Proteomes" id="UP000076584"/>
    </source>
</evidence>
<evidence type="ECO:0000256" key="3">
    <source>
        <dbReference type="ARBA" id="ARBA00005673"/>
    </source>
</evidence>
<dbReference type="EMBL" id="LFIW01002127">
    <property type="protein sequence ID" value="KZL79247.1"/>
    <property type="molecule type" value="Genomic_DNA"/>
</dbReference>
<dbReference type="Proteomes" id="UP000076584">
    <property type="component" value="Unassembled WGS sequence"/>
</dbReference>
<dbReference type="Gene3D" id="3.10.290.20">
    <property type="entry name" value="Ubiquitin-like 2 activating enzyme e1b. Chain: B, domain 3"/>
    <property type="match status" value="1"/>
</dbReference>
<keyword evidence="8" id="KW-0862">Zinc</keyword>
<evidence type="ECO:0000256" key="9">
    <source>
        <dbReference type="ARBA" id="ARBA00022840"/>
    </source>
</evidence>
<dbReference type="GO" id="GO:0016925">
    <property type="term" value="P:protein sumoylation"/>
    <property type="evidence" value="ECO:0007669"/>
    <property type="project" value="UniProtKB-UniPathway"/>
</dbReference>
<feature type="domain" description="Ubiquitin/SUMO-activating enzyme ubiquitin-like" evidence="15">
    <location>
        <begin position="583"/>
        <end position="665"/>
    </location>
</feature>
<dbReference type="InterPro" id="IPR042449">
    <property type="entry name" value="Ub-E1_IAD_1"/>
</dbReference>
<dbReference type="FunFam" id="3.40.50.720:FF:000618">
    <property type="entry name" value="SUMO-activating enzyme subunit 2"/>
    <property type="match status" value="1"/>
</dbReference>
<dbReference type="SUPFAM" id="SSF81995">
    <property type="entry name" value="beta-sandwich domain of Sec23/24"/>
    <property type="match status" value="1"/>
</dbReference>
<dbReference type="STRING" id="1573173.A0A166ZR09"/>
<dbReference type="PANTHER" id="PTHR10953">
    <property type="entry name" value="UBIQUITIN-ACTIVATING ENZYME E1"/>
    <property type="match status" value="1"/>
</dbReference>
<evidence type="ECO:0000259" key="13">
    <source>
        <dbReference type="Pfam" id="PF00899"/>
    </source>
</evidence>
<gene>
    <name evidence="16" type="ORF">CI238_04309</name>
</gene>
<dbReference type="GO" id="GO:0005737">
    <property type="term" value="C:cytoplasm"/>
    <property type="evidence" value="ECO:0007669"/>
    <property type="project" value="TreeGrafter"/>
</dbReference>
<dbReference type="PANTHER" id="PTHR10953:SF5">
    <property type="entry name" value="SUMO-ACTIVATING ENZYME SUBUNIT 2"/>
    <property type="match status" value="1"/>
</dbReference>
<protein>
    <recommendedName>
        <fullName evidence="18">Ubiquitin-activating enzyme E1-like</fullName>
    </recommendedName>
</protein>
<dbReference type="PROSITE" id="PS00865">
    <property type="entry name" value="UBIQUITIN_ACTIVAT_2"/>
    <property type="match status" value="1"/>
</dbReference>
<dbReference type="GO" id="GO:0019948">
    <property type="term" value="F:SUMO activating enzyme activity"/>
    <property type="evidence" value="ECO:0007669"/>
    <property type="project" value="TreeGrafter"/>
</dbReference>
<dbReference type="FunFam" id="3.50.50.80:FF:000002">
    <property type="entry name" value="SUMO-activating enzyme subunit 2"/>
    <property type="match status" value="1"/>
</dbReference>
<feature type="region of interest" description="Disordered" evidence="12">
    <location>
        <begin position="65"/>
        <end position="136"/>
    </location>
</feature>
<evidence type="ECO:0000256" key="5">
    <source>
        <dbReference type="ARBA" id="ARBA00022723"/>
    </source>
</evidence>
<dbReference type="GO" id="GO:0005524">
    <property type="term" value="F:ATP binding"/>
    <property type="evidence" value="ECO:0007669"/>
    <property type="project" value="UniProtKB-KW"/>
</dbReference>
<feature type="region of interest" description="Disordered" evidence="12">
    <location>
        <begin position="664"/>
        <end position="740"/>
    </location>
</feature>
<dbReference type="InterPro" id="IPR000594">
    <property type="entry name" value="ThiF_NAD_FAD-bd"/>
</dbReference>
<dbReference type="InterPro" id="IPR019572">
    <property type="entry name" value="UBA_E1_SCCH"/>
</dbReference>
<evidence type="ECO:0000256" key="12">
    <source>
        <dbReference type="SAM" id="MobiDB-lite"/>
    </source>
</evidence>
<evidence type="ECO:0000259" key="14">
    <source>
        <dbReference type="Pfam" id="PF10585"/>
    </source>
</evidence>
<dbReference type="AlphaFoldDB" id="A0A166ZR09"/>
<dbReference type="InterPro" id="IPR023318">
    <property type="entry name" value="Ub_act_enz_dom_a_sf"/>
</dbReference>
<dbReference type="GO" id="GO:0016740">
    <property type="term" value="F:transferase activity"/>
    <property type="evidence" value="ECO:0007669"/>
    <property type="project" value="UniProtKB-KW"/>
</dbReference>
<dbReference type="Pfam" id="PF10585">
    <property type="entry name" value="UBA_E1_SCCH"/>
    <property type="match status" value="1"/>
</dbReference>
<dbReference type="FunFam" id="1.10.10.520:FF:000003">
    <property type="entry name" value="Ubiquitin-activating enzyme E1-like"/>
    <property type="match status" value="1"/>
</dbReference>
<comment type="subcellular location">
    <subcellularLocation>
        <location evidence="1">Nucleus</location>
    </subcellularLocation>
</comment>
<feature type="compositionally biased region" description="Low complexity" evidence="12">
    <location>
        <begin position="74"/>
        <end position="132"/>
    </location>
</feature>
<dbReference type="FunFam" id="3.10.290.20:FF:000005">
    <property type="entry name" value="Ubiquitin-activating enzyme E1-like"/>
    <property type="match status" value="1"/>
</dbReference>
<dbReference type="CDD" id="cd01489">
    <property type="entry name" value="Uba2_SUMO"/>
    <property type="match status" value="1"/>
</dbReference>
<feature type="domain" description="Ubiquitin-activating enzyme SCCH" evidence="14">
    <location>
        <begin position="449"/>
        <end position="510"/>
    </location>
</feature>
<evidence type="ECO:0000256" key="7">
    <source>
        <dbReference type="ARBA" id="ARBA00022786"/>
    </source>
</evidence>
<dbReference type="GO" id="GO:0046872">
    <property type="term" value="F:metal ion binding"/>
    <property type="evidence" value="ECO:0007669"/>
    <property type="project" value="UniProtKB-KW"/>
</dbReference>
<comment type="caution">
    <text evidence="16">The sequence shown here is derived from an EMBL/GenBank/DDBJ whole genome shotgun (WGS) entry which is preliminary data.</text>
</comment>
<dbReference type="InterPro" id="IPR033127">
    <property type="entry name" value="UBQ-activ_enz_E1_Cys_AS"/>
</dbReference>
<dbReference type="SUPFAM" id="SSF69572">
    <property type="entry name" value="Activating enzymes of the ubiquitin-like proteins"/>
    <property type="match status" value="1"/>
</dbReference>
<keyword evidence="5" id="KW-0479">Metal-binding</keyword>
<dbReference type="InterPro" id="IPR035985">
    <property type="entry name" value="Ubiquitin-activating_enz"/>
</dbReference>
<dbReference type="Gene3D" id="3.50.50.80">
    <property type="entry name" value="Ubiquitin-activating enzyme E1, inactive adenylation domain, subdomain 1"/>
    <property type="match status" value="1"/>
</dbReference>
<dbReference type="InterPro" id="IPR028077">
    <property type="entry name" value="UAE_UbL_dom"/>
</dbReference>
<name>A0A166ZR09_COLIC</name>
<dbReference type="InterPro" id="IPR045886">
    <property type="entry name" value="ThiF/MoeB/HesA"/>
</dbReference>
<evidence type="ECO:0000256" key="11">
    <source>
        <dbReference type="PROSITE-ProRule" id="PRU10132"/>
    </source>
</evidence>
<reference evidence="16 17" key="1">
    <citation type="submission" date="2015-06" db="EMBL/GenBank/DDBJ databases">
        <title>Survival trade-offs in plant roots during colonization by closely related pathogenic and mutualistic fungi.</title>
        <authorList>
            <person name="Hacquard S."/>
            <person name="Kracher B."/>
            <person name="Hiruma K."/>
            <person name="Weinman A."/>
            <person name="Muench P."/>
            <person name="Garrido Oter R."/>
            <person name="Ver Loren van Themaat E."/>
            <person name="Dallerey J.-F."/>
            <person name="Damm U."/>
            <person name="Henrissat B."/>
            <person name="Lespinet O."/>
            <person name="Thon M."/>
            <person name="Kemen E."/>
            <person name="McHardy A.C."/>
            <person name="Schulze-Lefert P."/>
            <person name="O'Connell R.J."/>
        </authorList>
    </citation>
    <scope>NUCLEOTIDE SEQUENCE [LARGE SCALE GENOMIC DNA]</scope>
    <source>
        <strain evidence="16 17">MAFF 238704</strain>
    </source>
</reference>
<keyword evidence="7" id="KW-0833">Ubl conjugation pathway</keyword>
<keyword evidence="9" id="KW-0067">ATP-binding</keyword>
<evidence type="ECO:0000256" key="10">
    <source>
        <dbReference type="ARBA" id="ARBA00023242"/>
    </source>
</evidence>
<keyword evidence="10" id="KW-0539">Nucleus</keyword>
<organism evidence="16 17">
    <name type="scientific">Colletotrichum incanum</name>
    <name type="common">Soybean anthracnose fungus</name>
    <dbReference type="NCBI Taxonomy" id="1573173"/>
    <lineage>
        <taxon>Eukaryota</taxon>
        <taxon>Fungi</taxon>
        <taxon>Dikarya</taxon>
        <taxon>Ascomycota</taxon>
        <taxon>Pezizomycotina</taxon>
        <taxon>Sordariomycetes</taxon>
        <taxon>Hypocreomycetidae</taxon>
        <taxon>Glomerellales</taxon>
        <taxon>Glomerellaceae</taxon>
        <taxon>Colletotrichum</taxon>
        <taxon>Colletotrichum spaethianum species complex</taxon>
    </lineage>
</organism>